<dbReference type="SUPFAM" id="SSF46785">
    <property type="entry name" value="Winged helix' DNA-binding domain"/>
    <property type="match status" value="1"/>
</dbReference>
<proteinExistence type="inferred from homology"/>
<keyword evidence="4" id="KW-0804">Transcription</keyword>
<organism evidence="6 7">
    <name type="scientific">Christensenella tenuis</name>
    <dbReference type="NCBI Taxonomy" id="2763033"/>
    <lineage>
        <taxon>Bacteria</taxon>
        <taxon>Bacillati</taxon>
        <taxon>Bacillota</taxon>
        <taxon>Clostridia</taxon>
        <taxon>Christensenellales</taxon>
        <taxon>Christensenellaceae</taxon>
        <taxon>Christensenella</taxon>
    </lineage>
</organism>
<evidence type="ECO:0000313" key="6">
    <source>
        <dbReference type="EMBL" id="MBC5649375.1"/>
    </source>
</evidence>
<dbReference type="RefSeq" id="WP_186858810.1">
    <property type="nucleotide sequence ID" value="NZ_JACOON010000007.1"/>
</dbReference>
<name>A0ABR7EHX5_9FIRM</name>
<evidence type="ECO:0000256" key="3">
    <source>
        <dbReference type="ARBA" id="ARBA00023125"/>
    </source>
</evidence>
<dbReference type="PANTHER" id="PTHR30126:SF40">
    <property type="entry name" value="HTH-TYPE TRANSCRIPTIONAL REGULATOR GLTR"/>
    <property type="match status" value="1"/>
</dbReference>
<accession>A0ABR7EHX5</accession>
<evidence type="ECO:0000256" key="2">
    <source>
        <dbReference type="ARBA" id="ARBA00023015"/>
    </source>
</evidence>
<reference evidence="6 7" key="1">
    <citation type="submission" date="2020-08" db="EMBL/GenBank/DDBJ databases">
        <title>Genome public.</title>
        <authorList>
            <person name="Liu C."/>
            <person name="Sun Q."/>
        </authorList>
    </citation>
    <scope>NUCLEOTIDE SEQUENCE [LARGE SCALE GENOMIC DNA]</scope>
    <source>
        <strain evidence="6 7">NSJ-35</strain>
    </source>
</reference>
<dbReference type="PROSITE" id="PS50931">
    <property type="entry name" value="HTH_LYSR"/>
    <property type="match status" value="1"/>
</dbReference>
<dbReference type="Gene3D" id="3.40.190.290">
    <property type="match status" value="1"/>
</dbReference>
<keyword evidence="7" id="KW-1185">Reference proteome</keyword>
<keyword evidence="2" id="KW-0805">Transcription regulation</keyword>
<keyword evidence="3" id="KW-0238">DNA-binding</keyword>
<dbReference type="SUPFAM" id="SSF53850">
    <property type="entry name" value="Periplasmic binding protein-like II"/>
    <property type="match status" value="1"/>
</dbReference>
<dbReference type="InterPro" id="IPR000847">
    <property type="entry name" value="LysR_HTH_N"/>
</dbReference>
<protein>
    <submittedName>
        <fullName evidence="6">LysR family transcriptional regulator</fullName>
    </submittedName>
</protein>
<feature type="domain" description="HTH lysR-type" evidence="5">
    <location>
        <begin position="1"/>
        <end position="58"/>
    </location>
</feature>
<dbReference type="Pfam" id="PF00126">
    <property type="entry name" value="HTH_1"/>
    <property type="match status" value="1"/>
</dbReference>
<dbReference type="Gene3D" id="1.10.10.10">
    <property type="entry name" value="Winged helix-like DNA-binding domain superfamily/Winged helix DNA-binding domain"/>
    <property type="match status" value="1"/>
</dbReference>
<dbReference type="InterPro" id="IPR036388">
    <property type="entry name" value="WH-like_DNA-bd_sf"/>
</dbReference>
<dbReference type="EMBL" id="JACOON010000007">
    <property type="protein sequence ID" value="MBC5649375.1"/>
    <property type="molecule type" value="Genomic_DNA"/>
</dbReference>
<dbReference type="PANTHER" id="PTHR30126">
    <property type="entry name" value="HTH-TYPE TRANSCRIPTIONAL REGULATOR"/>
    <property type="match status" value="1"/>
</dbReference>
<evidence type="ECO:0000259" key="5">
    <source>
        <dbReference type="PROSITE" id="PS50931"/>
    </source>
</evidence>
<evidence type="ECO:0000313" key="7">
    <source>
        <dbReference type="Proteomes" id="UP000606889"/>
    </source>
</evidence>
<comment type="caution">
    <text evidence="6">The sequence shown here is derived from an EMBL/GenBank/DDBJ whole genome shotgun (WGS) entry which is preliminary data.</text>
</comment>
<gene>
    <name evidence="6" type="ORF">H8S18_13590</name>
</gene>
<dbReference type="PRINTS" id="PR00039">
    <property type="entry name" value="HTHLYSR"/>
</dbReference>
<sequence length="312" mass="35706">MQIHQLEYILKVVECGSISQAAQKLYLSQPSLTKSIINLEQEYGIQIFVRTPRGIQLTPEGKEFVHYAKRIITTSDMLERTFLKKSQPKQYLLSIASLQMEFLYDLLIQIYQQYEGHAIHFNIIETDRGGVTRAILNGNANLGIIVRSSVDSKEFTRDTESKYLETYIIDSAPTNVCVGPKSPYYNRKSISVKEAENCSNIIIDMESEAKQDLYFNLMENHFNEDKTIFVNTASACKRFLHETDVLLYACKWICGFFSGTDIHVLPVISDEREPVPVNELALLKRKGTPLSTPEKQFVHNLYKLFGKQAPVF</sequence>
<dbReference type="Proteomes" id="UP000606889">
    <property type="component" value="Unassembled WGS sequence"/>
</dbReference>
<evidence type="ECO:0000256" key="4">
    <source>
        <dbReference type="ARBA" id="ARBA00023163"/>
    </source>
</evidence>
<dbReference type="InterPro" id="IPR036390">
    <property type="entry name" value="WH_DNA-bd_sf"/>
</dbReference>
<evidence type="ECO:0000256" key="1">
    <source>
        <dbReference type="ARBA" id="ARBA00009437"/>
    </source>
</evidence>
<comment type="similarity">
    <text evidence="1">Belongs to the LysR transcriptional regulatory family.</text>
</comment>